<dbReference type="HOGENOM" id="CLU_010761_0_0_1"/>
<feature type="compositionally biased region" description="Polar residues" evidence="1">
    <location>
        <begin position="684"/>
        <end position="699"/>
    </location>
</feature>
<feature type="region of interest" description="Disordered" evidence="1">
    <location>
        <begin position="611"/>
        <end position="643"/>
    </location>
</feature>
<evidence type="ECO:0000313" key="4">
    <source>
        <dbReference type="Proteomes" id="UP000028545"/>
    </source>
</evidence>
<dbReference type="KEGG" id="sapo:SAPIO_CDS5961"/>
<protein>
    <recommendedName>
        <fullName evidence="2">DUF8004 domain-containing protein</fullName>
    </recommendedName>
</protein>
<feature type="region of interest" description="Disordered" evidence="1">
    <location>
        <begin position="1"/>
        <end position="29"/>
    </location>
</feature>
<dbReference type="OrthoDB" id="4114825at2759"/>
<feature type="region of interest" description="Disordered" evidence="1">
    <location>
        <begin position="673"/>
        <end position="720"/>
    </location>
</feature>
<dbReference type="Proteomes" id="UP000028545">
    <property type="component" value="Unassembled WGS sequence"/>
</dbReference>
<dbReference type="AlphaFoldDB" id="A0A084G5T7"/>
<comment type="caution">
    <text evidence="3">The sequence shown here is derived from an EMBL/GenBank/DDBJ whole genome shotgun (WGS) entry which is preliminary data.</text>
</comment>
<dbReference type="PANTHER" id="PTHR39601:SF1">
    <property type="entry name" value="CHORIOGENIN HMINOR"/>
    <property type="match status" value="1"/>
</dbReference>
<feature type="domain" description="DUF8004" evidence="2">
    <location>
        <begin position="264"/>
        <end position="353"/>
    </location>
</feature>
<dbReference type="RefSeq" id="XP_016642498.1">
    <property type="nucleotide sequence ID" value="XM_016788182.1"/>
</dbReference>
<dbReference type="EMBL" id="JOWA01000099">
    <property type="protein sequence ID" value="KEZ42699.1"/>
    <property type="molecule type" value="Genomic_DNA"/>
</dbReference>
<evidence type="ECO:0000259" key="2">
    <source>
        <dbReference type="Pfam" id="PF26013"/>
    </source>
</evidence>
<organism evidence="3 4">
    <name type="scientific">Pseudallescheria apiosperma</name>
    <name type="common">Scedosporium apiospermum</name>
    <dbReference type="NCBI Taxonomy" id="563466"/>
    <lineage>
        <taxon>Eukaryota</taxon>
        <taxon>Fungi</taxon>
        <taxon>Dikarya</taxon>
        <taxon>Ascomycota</taxon>
        <taxon>Pezizomycotina</taxon>
        <taxon>Sordariomycetes</taxon>
        <taxon>Hypocreomycetidae</taxon>
        <taxon>Microascales</taxon>
        <taxon>Microascaceae</taxon>
        <taxon>Scedosporium</taxon>
    </lineage>
</organism>
<evidence type="ECO:0000256" key="1">
    <source>
        <dbReference type="SAM" id="MobiDB-lite"/>
    </source>
</evidence>
<dbReference type="GeneID" id="27725033"/>
<keyword evidence="4" id="KW-1185">Reference proteome</keyword>
<gene>
    <name evidence="3" type="ORF">SAPIO_CDS5961</name>
</gene>
<proteinExistence type="predicted"/>
<dbReference type="VEuPathDB" id="FungiDB:SAPIO_CDS5961"/>
<feature type="compositionally biased region" description="Low complexity" evidence="1">
    <location>
        <begin position="759"/>
        <end position="774"/>
    </location>
</feature>
<feature type="region of interest" description="Disordered" evidence="1">
    <location>
        <begin position="744"/>
        <end position="804"/>
    </location>
</feature>
<feature type="region of interest" description="Disordered" evidence="1">
    <location>
        <begin position="81"/>
        <end position="103"/>
    </location>
</feature>
<name>A0A084G5T7_PSEDA</name>
<accession>A0A084G5T7</accession>
<sequence length="928" mass="104577">MTPTCKQHPGPAHAHHMQHLQHLQSSPAKVTSSPTWIPWAFYNSPNPRQPIKFNRARPSGPRRLRSTRTCPDMYKMSNKIEDSQTRVRSRSVGQGHPLDTKSPTIKKFNGATRSATEWNNLRRDPDIWYPGGNCLVYLYARGQSQRGPSFKIPFSALLHAHCHPLIEKFISPDCDPFSVDVESLHHRYAETRHDSLTTSRTLEIYIPPRPGADKVQAFAYHLATRNFFAWLCRRSLVGEHLGAALVGLVGSMREYRLPSAENVKDLIDYMEQEGYLNMRHNPDHALAILYLAENCRLRGMYIDAFAHCTGMFWELESSAEYQFTSQASKDLLSRARAELDFRLARATFQLRTFCKDAFSATDSCLKVGALAHMERFRGFLHAFYSAKLGRYPPLPPPKSSGVFRKEAYHTMRFDFECLRDLLVDESDSGTATGKHATADKSGIDILQMILSYDMQWHYKTQKHPLPLLPDISGTTSTWRRMTRLRGDKLKPDERLLAHASLVKAYNTTNPRIIHNDLVQAYRRFEEDLVMSPSRFDKKERLTLPDGRKLRWAIIYAICQVLRNVTEPPREVFDTDGIDYNIAISTEGLPPWKMDLSARPETPRRRSMFVENFSPEGAGAPSPMKSPTTPRRHGHLSEQLLSPTKLGRSISYRAKTLSQSIQVSPNNFVCRPLSVFRSPPPPQNSPRTATLDSTSQTPTRSARPPRLATEPTELPRPTTSASVAVRSFPLAGNRANLQLDIHNSNHQNQDQRPIEDAPMTATSSSSVQESVASSSGAENPASSIATSPEASPKQERINAPWSEPPLIPLRHKREVLSMLPSPETPVRSHMRPRPQSAIFVSQSSFAHPPRPVVMPDYAMGYAQLVEEQREEIYNHEEVSDDKLVPSPLRIKKSVESLASFTPGDDKCLSGVRREFGGLDEVLSASPACL</sequence>
<evidence type="ECO:0000313" key="3">
    <source>
        <dbReference type="EMBL" id="KEZ42699.1"/>
    </source>
</evidence>
<feature type="compositionally biased region" description="Polar residues" evidence="1">
    <location>
        <begin position="775"/>
        <end position="788"/>
    </location>
</feature>
<dbReference type="PANTHER" id="PTHR39601">
    <property type="entry name" value="CHORIOGENIN HMINOR"/>
    <property type="match status" value="1"/>
</dbReference>
<dbReference type="InterPro" id="IPR058317">
    <property type="entry name" value="DUF8004"/>
</dbReference>
<dbReference type="Pfam" id="PF26013">
    <property type="entry name" value="DUF8004"/>
    <property type="match status" value="1"/>
</dbReference>
<reference evidence="3 4" key="1">
    <citation type="journal article" date="2014" name="Genome Announc.">
        <title>Draft genome sequence of the pathogenic fungus Scedosporium apiospermum.</title>
        <authorList>
            <person name="Vandeputte P."/>
            <person name="Ghamrawi S."/>
            <person name="Rechenmann M."/>
            <person name="Iltis A."/>
            <person name="Giraud S."/>
            <person name="Fleury M."/>
            <person name="Thornton C."/>
            <person name="Delhaes L."/>
            <person name="Meyer W."/>
            <person name="Papon N."/>
            <person name="Bouchara J.P."/>
        </authorList>
    </citation>
    <scope>NUCLEOTIDE SEQUENCE [LARGE SCALE GENOMIC DNA]</scope>
    <source>
        <strain evidence="3 4">IHEM 14462</strain>
    </source>
</reference>